<dbReference type="Proteomes" id="UP000015106">
    <property type="component" value="Chromosome 1"/>
</dbReference>
<accession>A0A8R7JX29</accession>
<evidence type="ECO:0000256" key="1">
    <source>
        <dbReference type="SAM" id="MobiDB-lite"/>
    </source>
</evidence>
<dbReference type="AlphaFoldDB" id="A0A8R7JX29"/>
<organism evidence="2 3">
    <name type="scientific">Triticum urartu</name>
    <name type="common">Red wild einkorn</name>
    <name type="synonym">Crithodium urartu</name>
    <dbReference type="NCBI Taxonomy" id="4572"/>
    <lineage>
        <taxon>Eukaryota</taxon>
        <taxon>Viridiplantae</taxon>
        <taxon>Streptophyta</taxon>
        <taxon>Embryophyta</taxon>
        <taxon>Tracheophyta</taxon>
        <taxon>Spermatophyta</taxon>
        <taxon>Magnoliopsida</taxon>
        <taxon>Liliopsida</taxon>
        <taxon>Poales</taxon>
        <taxon>Poaceae</taxon>
        <taxon>BOP clade</taxon>
        <taxon>Pooideae</taxon>
        <taxon>Triticodae</taxon>
        <taxon>Triticeae</taxon>
        <taxon>Triticinae</taxon>
        <taxon>Triticum</taxon>
    </lineage>
</organism>
<reference evidence="2" key="3">
    <citation type="submission" date="2022-06" db="UniProtKB">
        <authorList>
            <consortium name="EnsemblPlants"/>
        </authorList>
    </citation>
    <scope>IDENTIFICATION</scope>
</reference>
<evidence type="ECO:0000313" key="3">
    <source>
        <dbReference type="Proteomes" id="UP000015106"/>
    </source>
</evidence>
<name>A0A8R7JX29_TRIUA</name>
<feature type="region of interest" description="Disordered" evidence="1">
    <location>
        <begin position="1"/>
        <end position="63"/>
    </location>
</feature>
<feature type="compositionally biased region" description="Low complexity" evidence="1">
    <location>
        <begin position="11"/>
        <end position="21"/>
    </location>
</feature>
<feature type="compositionally biased region" description="Low complexity" evidence="1">
    <location>
        <begin position="34"/>
        <end position="59"/>
    </location>
</feature>
<evidence type="ECO:0000313" key="2">
    <source>
        <dbReference type="EnsemblPlants" id="TuG1812G0100001064.01.T01"/>
    </source>
</evidence>
<dbReference type="Gramene" id="TuG1812G0100001064.01.T01">
    <property type="protein sequence ID" value="TuG1812G0100001064.01.T01"/>
    <property type="gene ID" value="TuG1812G0100001064.01"/>
</dbReference>
<keyword evidence="3" id="KW-1185">Reference proteome</keyword>
<dbReference type="EnsemblPlants" id="TuG1812G0100001064.01.T01">
    <property type="protein sequence ID" value="TuG1812G0100001064.01.T01"/>
    <property type="gene ID" value="TuG1812G0100001064.01"/>
</dbReference>
<protein>
    <submittedName>
        <fullName evidence="2">Uncharacterized protein</fullName>
    </submittedName>
</protein>
<sequence length="120" mass="13157">PNPPHPPFLAPCPFCSPRRAAPLPPRRRSRGHRPPFAAPTTLGGPPPSTSSIQSIKSSGAVPCARHRAPIHRVHRWPPSSIASSPVHLQPPHRFRWNHHLETAADAPVIDYVDDEPSLPE</sequence>
<reference evidence="2" key="2">
    <citation type="submission" date="2018-03" db="EMBL/GenBank/DDBJ databases">
        <title>The Triticum urartu genome reveals the dynamic nature of wheat genome evolution.</title>
        <authorList>
            <person name="Ling H."/>
            <person name="Ma B."/>
            <person name="Shi X."/>
            <person name="Liu H."/>
            <person name="Dong L."/>
            <person name="Sun H."/>
            <person name="Cao Y."/>
            <person name="Gao Q."/>
            <person name="Zheng S."/>
            <person name="Li Y."/>
            <person name="Yu Y."/>
            <person name="Du H."/>
            <person name="Qi M."/>
            <person name="Li Y."/>
            <person name="Yu H."/>
            <person name="Cui Y."/>
            <person name="Wang N."/>
            <person name="Chen C."/>
            <person name="Wu H."/>
            <person name="Zhao Y."/>
            <person name="Zhang J."/>
            <person name="Li Y."/>
            <person name="Zhou W."/>
            <person name="Zhang B."/>
            <person name="Hu W."/>
            <person name="Eijk M."/>
            <person name="Tang J."/>
            <person name="Witsenboer H."/>
            <person name="Zhao S."/>
            <person name="Li Z."/>
            <person name="Zhang A."/>
            <person name="Wang D."/>
            <person name="Liang C."/>
        </authorList>
    </citation>
    <scope>NUCLEOTIDE SEQUENCE [LARGE SCALE GENOMIC DNA]</scope>
    <source>
        <strain evidence="2">cv. G1812</strain>
    </source>
</reference>
<proteinExistence type="predicted"/>
<reference evidence="3" key="1">
    <citation type="journal article" date="2013" name="Nature">
        <title>Draft genome of the wheat A-genome progenitor Triticum urartu.</title>
        <authorList>
            <person name="Ling H.Q."/>
            <person name="Zhao S."/>
            <person name="Liu D."/>
            <person name="Wang J."/>
            <person name="Sun H."/>
            <person name="Zhang C."/>
            <person name="Fan H."/>
            <person name="Li D."/>
            <person name="Dong L."/>
            <person name="Tao Y."/>
            <person name="Gao C."/>
            <person name="Wu H."/>
            <person name="Li Y."/>
            <person name="Cui Y."/>
            <person name="Guo X."/>
            <person name="Zheng S."/>
            <person name="Wang B."/>
            <person name="Yu K."/>
            <person name="Liang Q."/>
            <person name="Yang W."/>
            <person name="Lou X."/>
            <person name="Chen J."/>
            <person name="Feng M."/>
            <person name="Jian J."/>
            <person name="Zhang X."/>
            <person name="Luo G."/>
            <person name="Jiang Y."/>
            <person name="Liu J."/>
            <person name="Wang Z."/>
            <person name="Sha Y."/>
            <person name="Zhang B."/>
            <person name="Wu H."/>
            <person name="Tang D."/>
            <person name="Shen Q."/>
            <person name="Xue P."/>
            <person name="Zou S."/>
            <person name="Wang X."/>
            <person name="Liu X."/>
            <person name="Wang F."/>
            <person name="Yang Y."/>
            <person name="An X."/>
            <person name="Dong Z."/>
            <person name="Zhang K."/>
            <person name="Zhang X."/>
            <person name="Luo M.C."/>
            <person name="Dvorak J."/>
            <person name="Tong Y."/>
            <person name="Wang J."/>
            <person name="Yang H."/>
            <person name="Li Z."/>
            <person name="Wang D."/>
            <person name="Zhang A."/>
            <person name="Wang J."/>
        </authorList>
    </citation>
    <scope>NUCLEOTIDE SEQUENCE</scope>
    <source>
        <strain evidence="3">cv. G1812</strain>
    </source>
</reference>
<feature type="compositionally biased region" description="Pro residues" evidence="1">
    <location>
        <begin position="1"/>
        <end position="10"/>
    </location>
</feature>